<proteinExistence type="predicted"/>
<gene>
    <name evidence="1" type="ORF">HRI_000844500</name>
</gene>
<accession>A0A9W7H685</accession>
<name>A0A9W7H685_HIBTR</name>
<dbReference type="Proteomes" id="UP001165190">
    <property type="component" value="Unassembled WGS sequence"/>
</dbReference>
<evidence type="ECO:0000313" key="1">
    <source>
        <dbReference type="EMBL" id="GMI71752.1"/>
    </source>
</evidence>
<dbReference type="OrthoDB" id="430476at2759"/>
<evidence type="ECO:0008006" key="3">
    <source>
        <dbReference type="Google" id="ProtNLM"/>
    </source>
</evidence>
<sequence length="117" mass="13352">MSSCEVEYRVLASTTCELVWLAALLSSFQVTISTISLYCDNQSVVHLASNYVFHERTKHIEIDCHFVRDKVCHGFLKLFHIQSDIQLADIFTKALHAPAFDRLMHKMGLINIHQSSS</sequence>
<comment type="caution">
    <text evidence="1">The sequence shown here is derived from an EMBL/GenBank/DDBJ whole genome shotgun (WGS) entry which is preliminary data.</text>
</comment>
<dbReference type="CDD" id="cd09272">
    <property type="entry name" value="RNase_HI_RT_Ty1"/>
    <property type="match status" value="1"/>
</dbReference>
<reference evidence="1" key="1">
    <citation type="submission" date="2023-05" db="EMBL/GenBank/DDBJ databases">
        <title>Genome and transcriptome analyses reveal genes involved in the formation of fine ridges on petal epidermal cells in Hibiscus trionum.</title>
        <authorList>
            <person name="Koshimizu S."/>
            <person name="Masuda S."/>
            <person name="Ishii T."/>
            <person name="Shirasu K."/>
            <person name="Hoshino A."/>
            <person name="Arita M."/>
        </authorList>
    </citation>
    <scope>NUCLEOTIDE SEQUENCE</scope>
    <source>
        <strain evidence="1">Hamamatsu line</strain>
    </source>
</reference>
<protein>
    <recommendedName>
        <fullName evidence="3">Copia protein</fullName>
    </recommendedName>
</protein>
<organism evidence="1 2">
    <name type="scientific">Hibiscus trionum</name>
    <name type="common">Flower of an hour</name>
    <dbReference type="NCBI Taxonomy" id="183268"/>
    <lineage>
        <taxon>Eukaryota</taxon>
        <taxon>Viridiplantae</taxon>
        <taxon>Streptophyta</taxon>
        <taxon>Embryophyta</taxon>
        <taxon>Tracheophyta</taxon>
        <taxon>Spermatophyta</taxon>
        <taxon>Magnoliopsida</taxon>
        <taxon>eudicotyledons</taxon>
        <taxon>Gunneridae</taxon>
        <taxon>Pentapetalae</taxon>
        <taxon>rosids</taxon>
        <taxon>malvids</taxon>
        <taxon>Malvales</taxon>
        <taxon>Malvaceae</taxon>
        <taxon>Malvoideae</taxon>
        <taxon>Hibiscus</taxon>
    </lineage>
</organism>
<dbReference type="PANTHER" id="PTHR11439:SF470">
    <property type="entry name" value="CYSTEINE-RICH RLK (RECEPTOR-LIKE PROTEIN KINASE) 8"/>
    <property type="match status" value="1"/>
</dbReference>
<keyword evidence="2" id="KW-1185">Reference proteome</keyword>
<evidence type="ECO:0000313" key="2">
    <source>
        <dbReference type="Proteomes" id="UP001165190"/>
    </source>
</evidence>
<dbReference type="PANTHER" id="PTHR11439">
    <property type="entry name" value="GAG-POL-RELATED RETROTRANSPOSON"/>
    <property type="match status" value="1"/>
</dbReference>
<dbReference type="EMBL" id="BSYR01000010">
    <property type="protein sequence ID" value="GMI71752.1"/>
    <property type="molecule type" value="Genomic_DNA"/>
</dbReference>
<dbReference type="AlphaFoldDB" id="A0A9W7H685"/>